<evidence type="ECO:0000256" key="7">
    <source>
        <dbReference type="SAM" id="MobiDB-lite"/>
    </source>
</evidence>
<dbReference type="SMART" id="SM00576">
    <property type="entry name" value="BTP"/>
    <property type="match status" value="1"/>
</dbReference>
<keyword evidence="10" id="KW-1185">Reference proteome</keyword>
<keyword evidence="5" id="KW-0804">Transcription</keyword>
<evidence type="ECO:0000256" key="1">
    <source>
        <dbReference type="ARBA" id="ARBA00004123"/>
    </source>
</evidence>
<sequence>MSAADYSRALARAAAAQIAELSGFDAAHDSALDILADLLQRYLANVCAGAHEYAELAGRTQANSLDALLALEDLGVTPEELNTFAGLVVKSGGVPFAHAAARYPVLQQAPSAPTFLDRHEPHPAHIPGHLPAFPDAHTYQHTPAFQGHETDAQRQRQAVLAGKQRAEAALVKLHQRLATAANGGANGGEGAAGKGAGAAAANANPFLAPPVVVAADDASLPGPPGAGAGGGAAEAGGGGGGGGGGGAGDELDFDAGAARHVFRAVLGQAARDQQAPGQPGADAMETDGGGAGGLVLWALDAPPAGAGAGADAAAAAGRQQELLNLQLHDPGKAASVLGAAARAPPPDAYLERAEAMMAAEGAAGGRQRKSAYARGNADLQRADELLRAGYAAGGGGAGGGGGGGGGGLDDDDFVM</sequence>
<evidence type="ECO:0000313" key="10">
    <source>
        <dbReference type="Proteomes" id="UP000247498"/>
    </source>
</evidence>
<evidence type="ECO:0000256" key="3">
    <source>
        <dbReference type="ARBA" id="ARBA00017307"/>
    </source>
</evidence>
<evidence type="ECO:0000259" key="8">
    <source>
        <dbReference type="SMART" id="SM00576"/>
    </source>
</evidence>
<dbReference type="InterPro" id="IPR006565">
    <property type="entry name" value="BTP"/>
</dbReference>
<name>A0A2V0PQ99_9CHLO</name>
<reference evidence="9 10" key="1">
    <citation type="journal article" date="2018" name="Sci. Rep.">
        <title>Raphidocelis subcapitata (=Pseudokirchneriella subcapitata) provides an insight into genome evolution and environmental adaptations in the Sphaeropleales.</title>
        <authorList>
            <person name="Suzuki S."/>
            <person name="Yamaguchi H."/>
            <person name="Nakajima N."/>
            <person name="Kawachi M."/>
        </authorList>
    </citation>
    <scope>NUCLEOTIDE SEQUENCE [LARGE SCALE GENOMIC DNA]</scope>
    <source>
        <strain evidence="9 10">NIES-35</strain>
    </source>
</reference>
<gene>
    <name evidence="9" type="ORF">Rsub_13123</name>
</gene>
<dbReference type="InterPro" id="IPR009072">
    <property type="entry name" value="Histone-fold"/>
</dbReference>
<evidence type="ECO:0000313" key="9">
    <source>
        <dbReference type="EMBL" id="GBG00364.1"/>
    </source>
</evidence>
<dbReference type="InterPro" id="IPR019473">
    <property type="entry name" value="TFIID_su8_C"/>
</dbReference>
<feature type="domain" description="Bromodomain associated" evidence="8">
    <location>
        <begin position="4"/>
        <end position="79"/>
    </location>
</feature>
<dbReference type="EMBL" id="BDRX01000215">
    <property type="protein sequence ID" value="GBG00364.1"/>
    <property type="molecule type" value="Genomic_DNA"/>
</dbReference>
<dbReference type="InParanoid" id="A0A2V0PQ99"/>
<comment type="subcellular location">
    <subcellularLocation>
        <location evidence="1">Nucleus</location>
    </subcellularLocation>
</comment>
<evidence type="ECO:0000256" key="6">
    <source>
        <dbReference type="ARBA" id="ARBA00023242"/>
    </source>
</evidence>
<comment type="caution">
    <text evidence="9">The sequence shown here is derived from an EMBL/GenBank/DDBJ whole genome shotgun (WGS) entry which is preliminary data.</text>
</comment>
<dbReference type="GO" id="GO:0046982">
    <property type="term" value="F:protein heterodimerization activity"/>
    <property type="evidence" value="ECO:0007669"/>
    <property type="project" value="InterPro"/>
</dbReference>
<keyword evidence="6" id="KW-0539">Nucleus</keyword>
<comment type="similarity">
    <text evidence="2">Belongs to the TAF8 family.</text>
</comment>
<dbReference type="Proteomes" id="UP000247498">
    <property type="component" value="Unassembled WGS sequence"/>
</dbReference>
<dbReference type="GO" id="GO:0005669">
    <property type="term" value="C:transcription factor TFIID complex"/>
    <property type="evidence" value="ECO:0007669"/>
    <property type="project" value="InterPro"/>
</dbReference>
<protein>
    <recommendedName>
        <fullName evidence="3">Transcription initiation factor TFIID subunit 8</fullName>
    </recommendedName>
</protein>
<dbReference type="Gene3D" id="1.10.20.10">
    <property type="entry name" value="Histone, subunit A"/>
    <property type="match status" value="1"/>
</dbReference>
<feature type="region of interest" description="Disordered" evidence="7">
    <location>
        <begin position="394"/>
        <end position="415"/>
    </location>
</feature>
<dbReference type="Pfam" id="PF07524">
    <property type="entry name" value="Bromo_TP"/>
    <property type="match status" value="1"/>
</dbReference>
<organism evidence="9 10">
    <name type="scientific">Raphidocelis subcapitata</name>
    <dbReference type="NCBI Taxonomy" id="307507"/>
    <lineage>
        <taxon>Eukaryota</taxon>
        <taxon>Viridiplantae</taxon>
        <taxon>Chlorophyta</taxon>
        <taxon>core chlorophytes</taxon>
        <taxon>Chlorophyceae</taxon>
        <taxon>CS clade</taxon>
        <taxon>Sphaeropleales</taxon>
        <taxon>Selenastraceae</taxon>
        <taxon>Raphidocelis</taxon>
    </lineage>
</organism>
<evidence type="ECO:0000256" key="5">
    <source>
        <dbReference type="ARBA" id="ARBA00023163"/>
    </source>
</evidence>
<dbReference type="AlphaFoldDB" id="A0A2V0PQ99"/>
<dbReference type="PANTHER" id="PTHR46338:SF1">
    <property type="entry name" value="TRANSCRIPTION INITIATION FACTOR TFIID SUBUNIT 8"/>
    <property type="match status" value="1"/>
</dbReference>
<proteinExistence type="inferred from homology"/>
<dbReference type="InterPro" id="IPR037818">
    <property type="entry name" value="TAF8"/>
</dbReference>
<accession>A0A2V0PQ99</accession>
<feature type="compositionally biased region" description="Gly residues" evidence="7">
    <location>
        <begin position="225"/>
        <end position="248"/>
    </location>
</feature>
<evidence type="ECO:0000256" key="2">
    <source>
        <dbReference type="ARBA" id="ARBA00008767"/>
    </source>
</evidence>
<dbReference type="Pfam" id="PF10406">
    <property type="entry name" value="TAF8_C"/>
    <property type="match status" value="1"/>
</dbReference>
<dbReference type="STRING" id="307507.A0A2V0PQ99"/>
<feature type="region of interest" description="Disordered" evidence="7">
    <location>
        <begin position="223"/>
        <end position="251"/>
    </location>
</feature>
<evidence type="ECO:0000256" key="4">
    <source>
        <dbReference type="ARBA" id="ARBA00023015"/>
    </source>
</evidence>
<feature type="region of interest" description="Disordered" evidence="7">
    <location>
        <begin position="269"/>
        <end position="288"/>
    </location>
</feature>
<keyword evidence="4" id="KW-0805">Transcription regulation</keyword>
<dbReference type="CDD" id="cd08049">
    <property type="entry name" value="TAF8"/>
    <property type="match status" value="1"/>
</dbReference>
<dbReference type="OrthoDB" id="436852at2759"/>
<dbReference type="PANTHER" id="PTHR46338">
    <property type="entry name" value="TRANSCRIPTION INITIATION FACTOR TFIID SUBUNIT 8"/>
    <property type="match status" value="1"/>
</dbReference>
<feature type="compositionally biased region" description="Gly residues" evidence="7">
    <location>
        <begin position="394"/>
        <end position="407"/>
    </location>
</feature>